<sequence>MTAAGVFASEKKPAGSHHIVPLVRAPNGAPVIGFAGWSGSGKTTLVTQVVAALTAKGWNIAVVKHAHHMSDIDHPGKDSWRHRHAGARQVVVASPRRWAVIHENQAGEPMLSELLAALQPCDLVLVEGYKRAAIPKVEVWRGETFGPPLWPEDAWVFAVATTPDLRAKLSCNRLMLPLENPDAIAMAVIDLVSGGTIGVKTEAIFTR</sequence>
<organism evidence="2 3">
    <name type="scientific">Hydrogenophilus thermoluteolus</name>
    <name type="common">Pseudomonas hydrogenothermophila</name>
    <dbReference type="NCBI Taxonomy" id="297"/>
    <lineage>
        <taxon>Bacteria</taxon>
        <taxon>Pseudomonadati</taxon>
        <taxon>Pseudomonadota</taxon>
        <taxon>Hydrogenophilia</taxon>
        <taxon>Hydrogenophilales</taxon>
        <taxon>Hydrogenophilaceae</taxon>
        <taxon>Hydrogenophilus</taxon>
    </lineage>
</organism>
<evidence type="ECO:0000313" key="3">
    <source>
        <dbReference type="Proteomes" id="UP000262004"/>
    </source>
</evidence>
<dbReference type="NCBIfam" id="TIGR00176">
    <property type="entry name" value="mobB"/>
    <property type="match status" value="1"/>
</dbReference>
<dbReference type="PANTHER" id="PTHR40072">
    <property type="entry name" value="MOLYBDOPTERIN-GUANINE DINUCLEOTIDE BIOSYNTHESIS ADAPTER PROTEIN-RELATED"/>
    <property type="match status" value="1"/>
</dbReference>
<reference evidence="2 3" key="1">
    <citation type="submission" date="2018-04" db="EMBL/GenBank/DDBJ databases">
        <title>Complete genome sequence of Hydrogenophilus thermoluteolus TH-1.</title>
        <authorList>
            <person name="Arai H."/>
        </authorList>
    </citation>
    <scope>NUCLEOTIDE SEQUENCE [LARGE SCALE GENOMIC DNA]</scope>
    <source>
        <strain evidence="2 3">TH-1</strain>
    </source>
</reference>
<feature type="domain" description="Molybdopterin-guanine dinucleotide biosynthesis protein B (MobB)" evidence="1">
    <location>
        <begin position="31"/>
        <end position="161"/>
    </location>
</feature>
<protein>
    <submittedName>
        <fullName evidence="2">Molybdopterin-guanine dinucleotide biosynthesis protein B</fullName>
    </submittedName>
</protein>
<evidence type="ECO:0000313" key="2">
    <source>
        <dbReference type="EMBL" id="BBD78118.1"/>
    </source>
</evidence>
<accession>A0A2Z6E0G7</accession>
<dbReference type="RefSeq" id="WP_119335777.1">
    <property type="nucleotide sequence ID" value="NZ_AP018558.1"/>
</dbReference>
<dbReference type="OrthoDB" id="9804758at2"/>
<dbReference type="Gene3D" id="3.40.50.300">
    <property type="entry name" value="P-loop containing nucleotide triphosphate hydrolases"/>
    <property type="match status" value="1"/>
</dbReference>
<dbReference type="Pfam" id="PF03205">
    <property type="entry name" value="MobB"/>
    <property type="match status" value="1"/>
</dbReference>
<dbReference type="SUPFAM" id="SSF52540">
    <property type="entry name" value="P-loop containing nucleoside triphosphate hydrolases"/>
    <property type="match status" value="1"/>
</dbReference>
<dbReference type="KEGG" id="htl:HPTL_1862"/>
<proteinExistence type="predicted"/>
<dbReference type="EMBL" id="AP018558">
    <property type="protein sequence ID" value="BBD78118.1"/>
    <property type="molecule type" value="Genomic_DNA"/>
</dbReference>
<keyword evidence="3" id="KW-1185">Reference proteome</keyword>
<dbReference type="PANTHER" id="PTHR40072:SF1">
    <property type="entry name" value="MOLYBDOPTERIN-GUANINE DINUCLEOTIDE BIOSYNTHESIS ADAPTER PROTEIN"/>
    <property type="match status" value="1"/>
</dbReference>
<dbReference type="InterPro" id="IPR004435">
    <property type="entry name" value="MobB_dom"/>
</dbReference>
<dbReference type="GO" id="GO:0005525">
    <property type="term" value="F:GTP binding"/>
    <property type="evidence" value="ECO:0007669"/>
    <property type="project" value="InterPro"/>
</dbReference>
<gene>
    <name evidence="2" type="ORF">HPTL_1862</name>
</gene>
<dbReference type="CDD" id="cd03116">
    <property type="entry name" value="MobB"/>
    <property type="match status" value="1"/>
</dbReference>
<dbReference type="InterPro" id="IPR052539">
    <property type="entry name" value="MGD_biosynthesis_adapter"/>
</dbReference>
<dbReference type="GO" id="GO:0006777">
    <property type="term" value="P:Mo-molybdopterin cofactor biosynthetic process"/>
    <property type="evidence" value="ECO:0007669"/>
    <property type="project" value="InterPro"/>
</dbReference>
<evidence type="ECO:0000259" key="1">
    <source>
        <dbReference type="Pfam" id="PF03205"/>
    </source>
</evidence>
<dbReference type="InterPro" id="IPR027417">
    <property type="entry name" value="P-loop_NTPase"/>
</dbReference>
<dbReference type="AlphaFoldDB" id="A0A2Z6E0G7"/>
<dbReference type="Proteomes" id="UP000262004">
    <property type="component" value="Chromosome"/>
</dbReference>
<name>A0A2Z6E0G7_HYDTE</name>